<dbReference type="GO" id="GO:0005739">
    <property type="term" value="C:mitochondrion"/>
    <property type="evidence" value="ECO:0007669"/>
    <property type="project" value="TreeGrafter"/>
</dbReference>
<accession>A0A0L7QX96</accession>
<dbReference type="InterPro" id="IPR007248">
    <property type="entry name" value="Mpv17_PMP22"/>
</dbReference>
<dbReference type="STRING" id="597456.A0A0L7QX96"/>
<feature type="transmembrane region" description="Helical" evidence="6">
    <location>
        <begin position="102"/>
        <end position="123"/>
    </location>
</feature>
<proteinExistence type="inferred from homology"/>
<evidence type="ECO:0000313" key="8">
    <source>
        <dbReference type="Proteomes" id="UP000053825"/>
    </source>
</evidence>
<keyword evidence="4 6" id="KW-1133">Transmembrane helix</keyword>
<organism evidence="7 8">
    <name type="scientific">Habropoda laboriosa</name>
    <dbReference type="NCBI Taxonomy" id="597456"/>
    <lineage>
        <taxon>Eukaryota</taxon>
        <taxon>Metazoa</taxon>
        <taxon>Ecdysozoa</taxon>
        <taxon>Arthropoda</taxon>
        <taxon>Hexapoda</taxon>
        <taxon>Insecta</taxon>
        <taxon>Pterygota</taxon>
        <taxon>Neoptera</taxon>
        <taxon>Endopterygota</taxon>
        <taxon>Hymenoptera</taxon>
        <taxon>Apocrita</taxon>
        <taxon>Aculeata</taxon>
        <taxon>Apoidea</taxon>
        <taxon>Anthophila</taxon>
        <taxon>Apidae</taxon>
        <taxon>Habropoda</taxon>
    </lineage>
</organism>
<reference evidence="7 8" key="1">
    <citation type="submission" date="2015-07" db="EMBL/GenBank/DDBJ databases">
        <title>The genome of Habropoda laboriosa.</title>
        <authorList>
            <person name="Pan H."/>
            <person name="Kapheim K."/>
        </authorList>
    </citation>
    <scope>NUCLEOTIDE SEQUENCE [LARGE SCALE GENOMIC DNA]</scope>
    <source>
        <strain evidence="7">0110345459</strain>
    </source>
</reference>
<evidence type="ECO:0000256" key="6">
    <source>
        <dbReference type="RuleBase" id="RU363053"/>
    </source>
</evidence>
<evidence type="ECO:0000256" key="4">
    <source>
        <dbReference type="ARBA" id="ARBA00022989"/>
    </source>
</evidence>
<keyword evidence="5 6" id="KW-0472">Membrane</keyword>
<dbReference type="Pfam" id="PF04117">
    <property type="entry name" value="Mpv17_PMP22"/>
    <property type="match status" value="1"/>
</dbReference>
<comment type="subcellular location">
    <subcellularLocation>
        <location evidence="1">Membrane</location>
        <topology evidence="1">Multi-pass membrane protein</topology>
    </subcellularLocation>
</comment>
<name>A0A0L7QX96_9HYME</name>
<dbReference type="OrthoDB" id="5345392at2759"/>
<evidence type="ECO:0000256" key="1">
    <source>
        <dbReference type="ARBA" id="ARBA00004141"/>
    </source>
</evidence>
<evidence type="ECO:0000256" key="3">
    <source>
        <dbReference type="ARBA" id="ARBA00022692"/>
    </source>
</evidence>
<evidence type="ECO:0000313" key="7">
    <source>
        <dbReference type="EMBL" id="KOC63243.1"/>
    </source>
</evidence>
<keyword evidence="3 6" id="KW-0812">Transmembrane</keyword>
<dbReference type="PANTHER" id="PTHR11266">
    <property type="entry name" value="PEROXISOMAL MEMBRANE PROTEIN 2, PXMP2 MPV17"/>
    <property type="match status" value="1"/>
</dbReference>
<comment type="similarity">
    <text evidence="2 6">Belongs to the peroxisomal membrane protein PXMP2/4 family.</text>
</comment>
<dbReference type="GO" id="GO:0061668">
    <property type="term" value="P:mitochondrial ribosome assembly"/>
    <property type="evidence" value="ECO:0007669"/>
    <property type="project" value="TreeGrafter"/>
</dbReference>
<dbReference type="EMBL" id="KQ414705">
    <property type="protein sequence ID" value="KOC63243.1"/>
    <property type="molecule type" value="Genomic_DNA"/>
</dbReference>
<dbReference type="Proteomes" id="UP000053825">
    <property type="component" value="Unassembled WGS sequence"/>
</dbReference>
<gene>
    <name evidence="7" type="ORF">WH47_02752</name>
</gene>
<sequence>MNITKNISIIINKLPAISLHLFSPKYLLYTNVTISISLSAMGDVLEQQYEILKGKWDKWSLNRTRNMAISGMCIGIVCHYWYKYLDARLPGRTFNIVLRKVAIDQLVCSPLCIAIFFLTLGILENSSWTKLEDEILRKAHRLYVAEWVIWPPAQVFNFYFLPNKYRVFYDNTISLGYDVYTSHVKHDNRTCNSKNTKH</sequence>
<evidence type="ECO:0000256" key="2">
    <source>
        <dbReference type="ARBA" id="ARBA00006824"/>
    </source>
</evidence>
<dbReference type="GO" id="GO:0016020">
    <property type="term" value="C:membrane"/>
    <property type="evidence" value="ECO:0007669"/>
    <property type="project" value="UniProtKB-SubCell"/>
</dbReference>
<evidence type="ECO:0000256" key="5">
    <source>
        <dbReference type="ARBA" id="ARBA00023136"/>
    </source>
</evidence>
<comment type="caution">
    <text evidence="6">Lacks conserved residue(s) required for the propagation of feature annotation.</text>
</comment>
<dbReference type="AlphaFoldDB" id="A0A0L7QX96"/>
<dbReference type="PANTHER" id="PTHR11266:SF8">
    <property type="entry name" value="MPV17-LIKE PROTEIN 2"/>
    <property type="match status" value="1"/>
</dbReference>
<protein>
    <submittedName>
        <fullName evidence="7">Mpv17-like protein 2</fullName>
    </submittedName>
</protein>
<keyword evidence="8" id="KW-1185">Reference proteome</keyword>